<reference evidence="1" key="1">
    <citation type="journal article" date="2015" name="Nature">
        <title>Complex archaea that bridge the gap between prokaryotes and eukaryotes.</title>
        <authorList>
            <person name="Spang A."/>
            <person name="Saw J.H."/>
            <person name="Jorgensen S.L."/>
            <person name="Zaremba-Niedzwiedzka K."/>
            <person name="Martijn J."/>
            <person name="Lind A.E."/>
            <person name="van Eijk R."/>
            <person name="Schleper C."/>
            <person name="Guy L."/>
            <person name="Ettema T.J."/>
        </authorList>
    </citation>
    <scope>NUCLEOTIDE SEQUENCE</scope>
</reference>
<dbReference type="EMBL" id="LAZR01056692">
    <property type="protein sequence ID" value="KKK73650.1"/>
    <property type="molecule type" value="Genomic_DNA"/>
</dbReference>
<gene>
    <name evidence="1" type="ORF">LCGC14_2891700</name>
</gene>
<name>A0A0F8YIU1_9ZZZZ</name>
<proteinExistence type="predicted"/>
<evidence type="ECO:0000313" key="1">
    <source>
        <dbReference type="EMBL" id="KKK73650.1"/>
    </source>
</evidence>
<protein>
    <submittedName>
        <fullName evidence="1">Uncharacterized protein</fullName>
    </submittedName>
</protein>
<comment type="caution">
    <text evidence="1">The sequence shown here is derived from an EMBL/GenBank/DDBJ whole genome shotgun (WGS) entry which is preliminary data.</text>
</comment>
<sequence>MKKFNRAVRIGGHKRVISSITIQALDYDGAGKILRASGITVPTGGAGYAKGCLFMKTDVATGTKGLYENIGNTTTASFDLIGAIAASEITLAEGSMLIGNSSGVGVALAAETTGQILVGDATTLASVPGSGDATLTSAGLLKLALGT</sequence>
<feature type="non-terminal residue" evidence="1">
    <location>
        <position position="147"/>
    </location>
</feature>
<accession>A0A0F8YIU1</accession>
<organism evidence="1">
    <name type="scientific">marine sediment metagenome</name>
    <dbReference type="NCBI Taxonomy" id="412755"/>
    <lineage>
        <taxon>unclassified sequences</taxon>
        <taxon>metagenomes</taxon>
        <taxon>ecological metagenomes</taxon>
    </lineage>
</organism>
<dbReference type="AlphaFoldDB" id="A0A0F8YIU1"/>